<dbReference type="Proteomes" id="UP000730618">
    <property type="component" value="Unassembled WGS sequence"/>
</dbReference>
<feature type="signal peptide" evidence="1">
    <location>
        <begin position="1"/>
        <end position="26"/>
    </location>
</feature>
<dbReference type="EMBL" id="CAJVCE010000007">
    <property type="protein sequence ID" value="CAG7642708.1"/>
    <property type="molecule type" value="Genomic_DNA"/>
</dbReference>
<dbReference type="RefSeq" id="WP_218099221.1">
    <property type="nucleotide sequence ID" value="NZ_CAJVCE010000007.1"/>
</dbReference>
<reference evidence="2 3" key="1">
    <citation type="submission" date="2021-06" db="EMBL/GenBank/DDBJ databases">
        <authorList>
            <person name="Criscuolo A."/>
        </authorList>
    </citation>
    <scope>NUCLEOTIDE SEQUENCE [LARGE SCALE GENOMIC DNA]</scope>
    <source>
        <strain evidence="3">CIP 111802</strain>
    </source>
</reference>
<evidence type="ECO:0008006" key="4">
    <source>
        <dbReference type="Google" id="ProtNLM"/>
    </source>
</evidence>
<dbReference type="Pfam" id="PF14099">
    <property type="entry name" value="Polysacc_lyase"/>
    <property type="match status" value="1"/>
</dbReference>
<evidence type="ECO:0000256" key="1">
    <source>
        <dbReference type="SAM" id="SignalP"/>
    </source>
</evidence>
<dbReference type="InterPro" id="IPR025975">
    <property type="entry name" value="Polysacc_lyase"/>
</dbReference>
<feature type="chain" id="PRO_5046372950" description="Polysaccharide lyase" evidence="1">
    <location>
        <begin position="27"/>
        <end position="267"/>
    </location>
</feature>
<keyword evidence="3" id="KW-1185">Reference proteome</keyword>
<evidence type="ECO:0000313" key="3">
    <source>
        <dbReference type="Proteomes" id="UP000730618"/>
    </source>
</evidence>
<proteinExistence type="predicted"/>
<name>A0ABM8VHT5_9BACL</name>
<gene>
    <name evidence="2" type="ORF">PAECIP111802_02892</name>
</gene>
<organism evidence="2 3">
    <name type="scientific">Paenibacillus allorhizosphaerae</name>
    <dbReference type="NCBI Taxonomy" id="2849866"/>
    <lineage>
        <taxon>Bacteria</taxon>
        <taxon>Bacillati</taxon>
        <taxon>Bacillota</taxon>
        <taxon>Bacilli</taxon>
        <taxon>Bacillales</taxon>
        <taxon>Paenibacillaceae</taxon>
        <taxon>Paenibacillus</taxon>
    </lineage>
</organism>
<evidence type="ECO:0000313" key="2">
    <source>
        <dbReference type="EMBL" id="CAG7642708.1"/>
    </source>
</evidence>
<protein>
    <recommendedName>
        <fullName evidence="4">Polysaccharide lyase</fullName>
    </recommendedName>
</protein>
<keyword evidence="1" id="KW-0732">Signal</keyword>
<accession>A0ABM8VHT5</accession>
<comment type="caution">
    <text evidence="2">The sequence shown here is derived from an EMBL/GenBank/DDBJ whole genome shotgun (WGS) entry which is preliminary data.</text>
</comment>
<sequence length="267" mass="29229">MKKTRKTAIGLSLLTTILLGTVTVFAGTVTISSDGPDTGKSALQIFQQYLGTDPVDGPTDASHLYESTSSYVGNVFVFKAGNASDTAVIDGSNTDRQRVEMKAYNSSPSNVKAFQGETVTYNWKFRPMTPYPMPPSGNFHHIFQIKASGGDDGAPILTFSLDNGYLKFRHNPIGADTSQVVTLAQTAFSNVEGQWVEATVTVQNTDSGTITMSLKKLDGTTLMSYSGNKDNWRQDADFNRPKWGIYRKIYSGLTEAKMQFADFHITK</sequence>